<evidence type="ECO:0000313" key="2">
    <source>
        <dbReference type="Proteomes" id="UP001626536"/>
    </source>
</evidence>
<dbReference type="Proteomes" id="UP001626536">
    <property type="component" value="Chromosome"/>
</dbReference>
<organism evidence="1 2">
    <name type="scientific">Methylocapsa polymorpha</name>
    <dbReference type="NCBI Taxonomy" id="3080828"/>
    <lineage>
        <taxon>Bacteria</taxon>
        <taxon>Pseudomonadati</taxon>
        <taxon>Pseudomonadota</taxon>
        <taxon>Alphaproteobacteria</taxon>
        <taxon>Hyphomicrobiales</taxon>
        <taxon>Beijerinckiaceae</taxon>
        <taxon>Methylocapsa</taxon>
    </lineage>
</organism>
<protein>
    <submittedName>
        <fullName evidence="1">Uncharacterized protein</fullName>
    </submittedName>
</protein>
<gene>
    <name evidence="1" type="ORF">RZS28_06270</name>
</gene>
<keyword evidence="2" id="KW-1185">Reference proteome</keyword>
<evidence type="ECO:0000313" key="1">
    <source>
        <dbReference type="EMBL" id="WOJ90886.1"/>
    </source>
</evidence>
<dbReference type="EMBL" id="CP136862">
    <property type="protein sequence ID" value="WOJ90886.1"/>
    <property type="molecule type" value="Genomic_DNA"/>
</dbReference>
<accession>A0ABZ0HYD8</accession>
<reference evidence="1 2" key="1">
    <citation type="submission" date="2023-10" db="EMBL/GenBank/DDBJ databases">
        <title>Novel methanotroph of the genus Methylocapsa from a subarctic wetland.</title>
        <authorList>
            <person name="Belova S.E."/>
            <person name="Oshkin I.Y."/>
            <person name="Miroshnikov K."/>
            <person name="Dedysh S.N."/>
        </authorList>
    </citation>
    <scope>NUCLEOTIDE SEQUENCE [LARGE SCALE GENOMIC DNA]</scope>
    <source>
        <strain evidence="1 2">RX1</strain>
    </source>
</reference>
<proteinExistence type="predicted"/>
<name>A0ABZ0HYD8_9HYPH</name>
<sequence>MNLDPVRDIADAVLYEGYILYPYRPSSVKNRQRWTFGGVFPREYRGESGDACVMQTQLLLDVGADAAIDLHLRFLQVQTREIGKLLAPIAALPADHEPEFAAVASIEVDGERLLAWEEAIERDVVAPDLALHDLLDRPRRIEFAREAKRELEPVRNAAGEILGVVIRTSLPLQGVIIVSAEEIKSAARGLLRLTVRVENTTALSEASRSDRDKAQQQAFVSTHTIFSIRGGGFVSLLDPPEALREAAAACENIGTWPVLIGTDGANDIMLSSPIILYDFPKIAPESPGELFDGTEIDEILTLRVLTLTEEEKREMAAADPRSRALLERCEALTPEQLGKLHGSLRNLTSAENPLEPLVLRDQARPYLASLSSNGRHLAVGDHVRLNPRKGGDIMDLALKDKVAVIEGIERDFEDRLHVVVTLLDDPGRDLGAAGFPGHRFFFSQEELEPVGGEDRP</sequence>
<dbReference type="RefSeq" id="WP_407340475.1">
    <property type="nucleotide sequence ID" value="NZ_CP136862.1"/>
</dbReference>